<dbReference type="RefSeq" id="WP_188528872.1">
    <property type="nucleotide sequence ID" value="NZ_BMGI01000005.1"/>
</dbReference>
<keyword evidence="1" id="KW-1133">Transmembrane helix</keyword>
<dbReference type="InterPro" id="IPR018919">
    <property type="entry name" value="DUF2484"/>
</dbReference>
<keyword evidence="1" id="KW-0472">Membrane</keyword>
<dbReference type="EMBL" id="BMGI01000005">
    <property type="protein sequence ID" value="GGD42626.1"/>
    <property type="molecule type" value="Genomic_DNA"/>
</dbReference>
<keyword evidence="1" id="KW-0812">Transmembrane</keyword>
<organism evidence="2 3">
    <name type="scientific">Sinisalibacter lacisalsi</name>
    <dbReference type="NCBI Taxonomy" id="1526570"/>
    <lineage>
        <taxon>Bacteria</taxon>
        <taxon>Pseudomonadati</taxon>
        <taxon>Pseudomonadota</taxon>
        <taxon>Alphaproteobacteria</taxon>
        <taxon>Rhodobacterales</taxon>
        <taxon>Roseobacteraceae</taxon>
        <taxon>Sinisalibacter</taxon>
    </lineage>
</organism>
<dbReference type="Pfam" id="PF10658">
    <property type="entry name" value="DUF2484"/>
    <property type="match status" value="1"/>
</dbReference>
<feature type="transmembrane region" description="Helical" evidence="1">
    <location>
        <begin position="30"/>
        <end position="46"/>
    </location>
</feature>
<gene>
    <name evidence="2" type="ORF">GCM10011358_28070</name>
</gene>
<comment type="caution">
    <text evidence="2">The sequence shown here is derived from an EMBL/GenBank/DDBJ whole genome shotgun (WGS) entry which is preliminary data.</text>
</comment>
<reference evidence="3" key="1">
    <citation type="journal article" date="2019" name="Int. J. Syst. Evol. Microbiol.">
        <title>The Global Catalogue of Microorganisms (GCM) 10K type strain sequencing project: providing services to taxonomists for standard genome sequencing and annotation.</title>
        <authorList>
            <consortium name="The Broad Institute Genomics Platform"/>
            <consortium name="The Broad Institute Genome Sequencing Center for Infectious Disease"/>
            <person name="Wu L."/>
            <person name="Ma J."/>
        </authorList>
    </citation>
    <scope>NUCLEOTIDE SEQUENCE [LARGE SCALE GENOMIC DNA]</scope>
    <source>
        <strain evidence="3">CGMCC 1.12922</strain>
    </source>
</reference>
<proteinExistence type="predicted"/>
<sequence>MTPSLVFAALWVIAATAVAFLPIRRQIIPGAALGLAGLALIVWIGVDHGWLWALPAFLAFASLFRNGFKAIPALIRGEKLEIPDE</sequence>
<keyword evidence="3" id="KW-1185">Reference proteome</keyword>
<evidence type="ECO:0000256" key="1">
    <source>
        <dbReference type="SAM" id="Phobius"/>
    </source>
</evidence>
<dbReference type="Proteomes" id="UP000617355">
    <property type="component" value="Unassembled WGS sequence"/>
</dbReference>
<name>A0ABQ1QRP3_9RHOB</name>
<evidence type="ECO:0008006" key="4">
    <source>
        <dbReference type="Google" id="ProtNLM"/>
    </source>
</evidence>
<accession>A0ABQ1QRP3</accession>
<protein>
    <recommendedName>
        <fullName evidence="4">UDP-N-acetylmuramate--alanine ligase</fullName>
    </recommendedName>
</protein>
<evidence type="ECO:0000313" key="2">
    <source>
        <dbReference type="EMBL" id="GGD42626.1"/>
    </source>
</evidence>
<evidence type="ECO:0000313" key="3">
    <source>
        <dbReference type="Proteomes" id="UP000617355"/>
    </source>
</evidence>
<feature type="transmembrane region" description="Helical" evidence="1">
    <location>
        <begin position="52"/>
        <end position="68"/>
    </location>
</feature>
<feature type="transmembrane region" description="Helical" evidence="1">
    <location>
        <begin position="6"/>
        <end position="23"/>
    </location>
</feature>